<gene>
    <name evidence="1" type="ordered locus">AM1_2004</name>
</gene>
<dbReference type="OrthoDB" id="5769308at2"/>
<protein>
    <recommendedName>
        <fullName evidence="3">DUF29 domain-containing protein</fullName>
    </recommendedName>
</protein>
<sequence>MTSLQKPTTSHQRLYNADFAQWVAQATLLLQQGKFDELDIENLIEEVEDLGKRDRRALCSNLEIVLLHLLKWQFQPEQRSTSWRGSIREHRRRIARILKDSPSLNPYLQQEYQDCYLAARLQAADETGLPLKTFPEECPYFLEQALNEAFLLDTE</sequence>
<dbReference type="STRING" id="329726.AM1_2004"/>
<dbReference type="InterPro" id="IPR002636">
    <property type="entry name" value="DUF29"/>
</dbReference>
<dbReference type="RefSeq" id="WP_012162515.1">
    <property type="nucleotide sequence ID" value="NC_009925.1"/>
</dbReference>
<dbReference type="KEGG" id="amr:AM1_2004"/>
<dbReference type="EMBL" id="CP000828">
    <property type="protein sequence ID" value="ABW27019.1"/>
    <property type="molecule type" value="Genomic_DNA"/>
</dbReference>
<evidence type="ECO:0000313" key="1">
    <source>
        <dbReference type="EMBL" id="ABW27019.1"/>
    </source>
</evidence>
<dbReference type="HOGENOM" id="CLU_116670_0_1_3"/>
<accession>B0CFK0</accession>
<reference evidence="1 2" key="1">
    <citation type="journal article" date="2008" name="Proc. Natl. Acad. Sci. U.S.A.">
        <title>Niche adaptation and genome expansion in the chlorophyll d-producing cyanobacterium Acaryochloris marina.</title>
        <authorList>
            <person name="Swingley W.D."/>
            <person name="Chen M."/>
            <person name="Cheung P.C."/>
            <person name="Conrad A.L."/>
            <person name="Dejesa L.C."/>
            <person name="Hao J."/>
            <person name="Honchak B.M."/>
            <person name="Karbach L.E."/>
            <person name="Kurdoglu A."/>
            <person name="Lahiri S."/>
            <person name="Mastrian S.D."/>
            <person name="Miyashita H."/>
            <person name="Page L."/>
            <person name="Ramakrishna P."/>
            <person name="Satoh S."/>
            <person name="Sattley W.M."/>
            <person name="Shimada Y."/>
            <person name="Taylor H.L."/>
            <person name="Tomo T."/>
            <person name="Tsuchiya T."/>
            <person name="Wang Z.T."/>
            <person name="Raymond J."/>
            <person name="Mimuro M."/>
            <person name="Blankenship R.E."/>
            <person name="Touchman J.W."/>
        </authorList>
    </citation>
    <scope>NUCLEOTIDE SEQUENCE [LARGE SCALE GENOMIC DNA]</scope>
    <source>
        <strain evidence="2">MBIC 11017</strain>
    </source>
</reference>
<dbReference type="PANTHER" id="PTHR34235">
    <property type="entry name" value="SLR1203 PROTEIN-RELATED"/>
    <property type="match status" value="1"/>
</dbReference>
<keyword evidence="2" id="KW-1185">Reference proteome</keyword>
<dbReference type="eggNOG" id="COG0639">
    <property type="taxonomic scope" value="Bacteria"/>
</dbReference>
<evidence type="ECO:0008006" key="3">
    <source>
        <dbReference type="Google" id="ProtNLM"/>
    </source>
</evidence>
<dbReference type="Proteomes" id="UP000000268">
    <property type="component" value="Chromosome"/>
</dbReference>
<proteinExistence type="predicted"/>
<dbReference type="Pfam" id="PF01724">
    <property type="entry name" value="DUF29"/>
    <property type="match status" value="1"/>
</dbReference>
<organism evidence="1 2">
    <name type="scientific">Acaryochloris marina (strain MBIC 11017)</name>
    <dbReference type="NCBI Taxonomy" id="329726"/>
    <lineage>
        <taxon>Bacteria</taxon>
        <taxon>Bacillati</taxon>
        <taxon>Cyanobacteriota</taxon>
        <taxon>Cyanophyceae</taxon>
        <taxon>Acaryochloridales</taxon>
        <taxon>Acaryochloridaceae</taxon>
        <taxon>Acaryochloris</taxon>
    </lineage>
</organism>
<name>B0CFK0_ACAM1</name>
<dbReference type="AlphaFoldDB" id="B0CFK0"/>
<dbReference type="Gene3D" id="1.20.1220.20">
    <property type="entry name" value="Uncharcterised protein PF01724"/>
    <property type="match status" value="1"/>
</dbReference>
<evidence type="ECO:0000313" key="2">
    <source>
        <dbReference type="Proteomes" id="UP000000268"/>
    </source>
</evidence>